<gene>
    <name evidence="1" type="ORF">CHS0354_023285</name>
</gene>
<accession>A0AAE0T4J7</accession>
<evidence type="ECO:0000313" key="2">
    <source>
        <dbReference type="Proteomes" id="UP001195483"/>
    </source>
</evidence>
<evidence type="ECO:0000313" key="1">
    <source>
        <dbReference type="EMBL" id="KAK3603687.1"/>
    </source>
</evidence>
<protein>
    <submittedName>
        <fullName evidence="1">Uncharacterized protein</fullName>
    </submittedName>
</protein>
<dbReference type="EMBL" id="JAEAOA010001410">
    <property type="protein sequence ID" value="KAK3603687.1"/>
    <property type="molecule type" value="Genomic_DNA"/>
</dbReference>
<name>A0AAE0T4J7_9BIVA</name>
<keyword evidence="2" id="KW-1185">Reference proteome</keyword>
<reference evidence="1" key="2">
    <citation type="journal article" date="2021" name="Genome Biol. Evol.">
        <title>Developing a high-quality reference genome for a parasitic bivalve with doubly uniparental inheritance (Bivalvia: Unionida).</title>
        <authorList>
            <person name="Smith C.H."/>
        </authorList>
    </citation>
    <scope>NUCLEOTIDE SEQUENCE</scope>
    <source>
        <strain evidence="1">CHS0354</strain>
        <tissue evidence="1">Mantle</tissue>
    </source>
</reference>
<organism evidence="1 2">
    <name type="scientific">Potamilus streckersoni</name>
    <dbReference type="NCBI Taxonomy" id="2493646"/>
    <lineage>
        <taxon>Eukaryota</taxon>
        <taxon>Metazoa</taxon>
        <taxon>Spiralia</taxon>
        <taxon>Lophotrochozoa</taxon>
        <taxon>Mollusca</taxon>
        <taxon>Bivalvia</taxon>
        <taxon>Autobranchia</taxon>
        <taxon>Heteroconchia</taxon>
        <taxon>Palaeoheterodonta</taxon>
        <taxon>Unionida</taxon>
        <taxon>Unionoidea</taxon>
        <taxon>Unionidae</taxon>
        <taxon>Ambleminae</taxon>
        <taxon>Lampsilini</taxon>
        <taxon>Potamilus</taxon>
    </lineage>
</organism>
<sequence length="96" mass="11049">MKNGEVQNTQRHPETISCVISHFLAAGIASQLVPELWPRNALNFFIVEHLPRFGYKGNTRVYQGRKKKLIASIIFPDYHKSFFLDFRQGRDIASSV</sequence>
<reference evidence="1" key="1">
    <citation type="journal article" date="2021" name="Genome Biol. Evol.">
        <title>A High-Quality Reference Genome for a Parasitic Bivalve with Doubly Uniparental Inheritance (Bivalvia: Unionida).</title>
        <authorList>
            <person name="Smith C.H."/>
        </authorList>
    </citation>
    <scope>NUCLEOTIDE SEQUENCE</scope>
    <source>
        <strain evidence="1">CHS0354</strain>
    </source>
</reference>
<proteinExistence type="predicted"/>
<reference evidence="1" key="3">
    <citation type="submission" date="2023-05" db="EMBL/GenBank/DDBJ databases">
        <authorList>
            <person name="Smith C.H."/>
        </authorList>
    </citation>
    <scope>NUCLEOTIDE SEQUENCE</scope>
    <source>
        <strain evidence="1">CHS0354</strain>
        <tissue evidence="1">Mantle</tissue>
    </source>
</reference>
<comment type="caution">
    <text evidence="1">The sequence shown here is derived from an EMBL/GenBank/DDBJ whole genome shotgun (WGS) entry which is preliminary data.</text>
</comment>
<dbReference type="AlphaFoldDB" id="A0AAE0T4J7"/>
<dbReference type="Proteomes" id="UP001195483">
    <property type="component" value="Unassembled WGS sequence"/>
</dbReference>